<name>A0A0D6QXA4_ARACU</name>
<comment type="similarity">
    <text evidence="1">Belongs to the BROX family.</text>
</comment>
<feature type="domain" description="BRO1" evidence="2">
    <location>
        <begin position="1"/>
        <end position="388"/>
    </location>
</feature>
<dbReference type="InterPro" id="IPR004328">
    <property type="entry name" value="BRO1_dom"/>
</dbReference>
<dbReference type="PANTHER" id="PTHR23032">
    <property type="entry name" value="BRO1 DOMAIN-CONTAINING PROTEIN BROX"/>
    <property type="match status" value="1"/>
</dbReference>
<dbReference type="PROSITE" id="PS51180">
    <property type="entry name" value="BRO1"/>
    <property type="match status" value="1"/>
</dbReference>
<dbReference type="SMART" id="SM01041">
    <property type="entry name" value="BRO1"/>
    <property type="match status" value="1"/>
</dbReference>
<dbReference type="InterPro" id="IPR038898">
    <property type="entry name" value="BROX"/>
</dbReference>
<dbReference type="PANTHER" id="PTHR23032:SF20">
    <property type="entry name" value="ENDOSOMAL TARGETING BRO1-LIKE DOMAIN-CONTAINING PROTEIN"/>
    <property type="match status" value="1"/>
</dbReference>
<dbReference type="EMBL" id="GCKF01041581">
    <property type="protein sequence ID" value="JAG95081.1"/>
    <property type="molecule type" value="Transcribed_RNA"/>
</dbReference>
<organism evidence="3">
    <name type="scientific">Araucaria cunninghamii</name>
    <name type="common">Hoop pine</name>
    <name type="synonym">Moreton Bay pine</name>
    <dbReference type="NCBI Taxonomy" id="56994"/>
    <lineage>
        <taxon>Eukaryota</taxon>
        <taxon>Viridiplantae</taxon>
        <taxon>Streptophyta</taxon>
        <taxon>Embryophyta</taxon>
        <taxon>Tracheophyta</taxon>
        <taxon>Spermatophyta</taxon>
        <taxon>Pinopsida</taxon>
        <taxon>Pinidae</taxon>
        <taxon>Conifers II</taxon>
        <taxon>Araucariales</taxon>
        <taxon>Araucariaceae</taxon>
        <taxon>Araucaria</taxon>
    </lineage>
</organism>
<proteinExistence type="inferred from homology"/>
<protein>
    <recommendedName>
        <fullName evidence="2">BRO1 domain-containing protein</fullName>
    </recommendedName>
</protein>
<dbReference type="Pfam" id="PF03097">
    <property type="entry name" value="BRO1"/>
    <property type="match status" value="1"/>
</dbReference>
<dbReference type="InterPro" id="IPR038499">
    <property type="entry name" value="BRO1_sf"/>
</dbReference>
<dbReference type="Gene3D" id="1.25.40.280">
    <property type="entry name" value="alix/aip1 like domains"/>
    <property type="match status" value="1"/>
</dbReference>
<dbReference type="AlphaFoldDB" id="A0A0D6QXA4"/>
<evidence type="ECO:0000259" key="2">
    <source>
        <dbReference type="PROSITE" id="PS51180"/>
    </source>
</evidence>
<evidence type="ECO:0000256" key="1">
    <source>
        <dbReference type="ARBA" id="ARBA00008901"/>
    </source>
</evidence>
<dbReference type="CDD" id="cd09247">
    <property type="entry name" value="BRO1_Alix_like_2"/>
    <property type="match status" value="1"/>
</dbReference>
<accession>A0A0D6QXA4</accession>
<sequence>MKDSFHEGKMLLHFHDPAKLKTKKVMYEETYYARDSGTLEQLKELSSGRRAFEESINGSSFITEAIAREMAGGTTSRIQQDLQKLERYLPLLGNLVMCVESVGDNHQILQWTTDLKIRWTSSLSASSAFSLGGPKFFRIDNLRFEYGMALFLYGALLRERALEFLSSDLVESATLFRKAAGVYQYLAQDVLPPLQPKLTSERPLEATPSVASIMSLVSLAEAQSVTVRKAEAKATSGGLLAKLHYGVVQFLEEANSLLKSSTGDWNDASERFKRFLSGCSILHEARSQRYIADDLKASEQLGLAIGVLRYGMSNFQGKLPGEELWKQTFRQEIDALGQMLRKCEHENEFIWHDRIPSLDELPLLEGKKIVAPITYKPVGLDREFMFIL</sequence>
<reference evidence="3" key="1">
    <citation type="submission" date="2015-03" db="EMBL/GenBank/DDBJ databases">
        <title>A transcriptome of Araucaria cunninghamii, an australian fine timber species.</title>
        <authorList>
            <person name="Jing Yi C.J.Y."/>
            <person name="Yin San L.Y.S."/>
            <person name="Abdul Karim S.S."/>
            <person name="Wan Azmi N.N."/>
            <person name="Hercus R.R."/>
            <person name="Croft L.L."/>
        </authorList>
    </citation>
    <scope>NUCLEOTIDE SEQUENCE</scope>
    <source>
        <strain evidence="3">MI0301</strain>
        <tissue evidence="3">Leaf</tissue>
    </source>
</reference>
<evidence type="ECO:0000313" key="3">
    <source>
        <dbReference type="EMBL" id="JAG95081.1"/>
    </source>
</evidence>